<comment type="caution">
    <text evidence="2">The sequence shown here is derived from an EMBL/GenBank/DDBJ whole genome shotgun (WGS) entry which is preliminary data.</text>
</comment>
<feature type="region of interest" description="Disordered" evidence="1">
    <location>
        <begin position="65"/>
        <end position="88"/>
    </location>
</feature>
<evidence type="ECO:0000256" key="1">
    <source>
        <dbReference type="SAM" id="MobiDB-lite"/>
    </source>
</evidence>
<dbReference type="Proteomes" id="UP001054837">
    <property type="component" value="Unassembled WGS sequence"/>
</dbReference>
<gene>
    <name evidence="2" type="ORF">CDAR_512081</name>
</gene>
<organism evidence="2 3">
    <name type="scientific">Caerostris darwini</name>
    <dbReference type="NCBI Taxonomy" id="1538125"/>
    <lineage>
        <taxon>Eukaryota</taxon>
        <taxon>Metazoa</taxon>
        <taxon>Ecdysozoa</taxon>
        <taxon>Arthropoda</taxon>
        <taxon>Chelicerata</taxon>
        <taxon>Arachnida</taxon>
        <taxon>Araneae</taxon>
        <taxon>Araneomorphae</taxon>
        <taxon>Entelegynae</taxon>
        <taxon>Araneoidea</taxon>
        <taxon>Araneidae</taxon>
        <taxon>Caerostris</taxon>
    </lineage>
</organism>
<evidence type="ECO:0000313" key="3">
    <source>
        <dbReference type="Proteomes" id="UP001054837"/>
    </source>
</evidence>
<name>A0AAV4WHA1_9ARAC</name>
<feature type="region of interest" description="Disordered" evidence="1">
    <location>
        <begin position="1"/>
        <end position="26"/>
    </location>
</feature>
<proteinExistence type="predicted"/>
<evidence type="ECO:0000313" key="2">
    <source>
        <dbReference type="EMBL" id="GIY81758.1"/>
    </source>
</evidence>
<keyword evidence="3" id="KW-1185">Reference proteome</keyword>
<accession>A0AAV4WHA1</accession>
<protein>
    <submittedName>
        <fullName evidence="2">Uncharacterized protein</fullName>
    </submittedName>
</protein>
<dbReference type="AlphaFoldDB" id="A0AAV4WHA1"/>
<sequence>MNESKNEGKGTENEGKKATTKPFSEDIARFSAAERRRQIRQTENACRRIGKTSSWLLALRSTWSSENGADSEKRGALGVQKDTQQKPRRCTLPKTQKAHLRLMHAQENNPKSWTAFILVKLFSFPLENESSSPEEKVPIG</sequence>
<dbReference type="EMBL" id="BPLQ01014668">
    <property type="protein sequence ID" value="GIY81758.1"/>
    <property type="molecule type" value="Genomic_DNA"/>
</dbReference>
<reference evidence="2 3" key="1">
    <citation type="submission" date="2021-06" db="EMBL/GenBank/DDBJ databases">
        <title>Caerostris darwini draft genome.</title>
        <authorList>
            <person name="Kono N."/>
            <person name="Arakawa K."/>
        </authorList>
    </citation>
    <scope>NUCLEOTIDE SEQUENCE [LARGE SCALE GENOMIC DNA]</scope>
</reference>